<accession>A0A069E2E5</accession>
<dbReference type="STRING" id="1280949.HAD_00960"/>
<evidence type="ECO:0000313" key="8">
    <source>
        <dbReference type="EMBL" id="KCZ84205.1"/>
    </source>
</evidence>
<comment type="similarity">
    <text evidence="1">Belongs to the Fur family.</text>
</comment>
<protein>
    <submittedName>
        <fullName evidence="8">FUR family transcriptional regulator</fullName>
    </submittedName>
</protein>
<proteinExistence type="inferred from homology"/>
<dbReference type="GO" id="GO:0003700">
    <property type="term" value="F:DNA-binding transcription factor activity"/>
    <property type="evidence" value="ECO:0007669"/>
    <property type="project" value="InterPro"/>
</dbReference>
<dbReference type="Pfam" id="PF01475">
    <property type="entry name" value="FUR"/>
    <property type="match status" value="1"/>
</dbReference>
<evidence type="ECO:0000313" key="9">
    <source>
        <dbReference type="Proteomes" id="UP000027446"/>
    </source>
</evidence>
<comment type="cofactor">
    <cofactor evidence="7">
        <name>Zn(2+)</name>
        <dbReference type="ChEBI" id="CHEBI:29105"/>
    </cofactor>
    <text evidence="7">Binds 1 zinc ion per subunit.</text>
</comment>
<evidence type="ECO:0000256" key="7">
    <source>
        <dbReference type="PIRSR" id="PIRSR602481-1"/>
    </source>
</evidence>
<keyword evidence="5" id="KW-0238">DNA-binding</keyword>
<evidence type="ECO:0000256" key="4">
    <source>
        <dbReference type="ARBA" id="ARBA00023015"/>
    </source>
</evidence>
<dbReference type="InterPro" id="IPR043135">
    <property type="entry name" value="Fur_C"/>
</dbReference>
<organism evidence="8 9">
    <name type="scientific">Hyphomonas adhaerens MHS-3</name>
    <dbReference type="NCBI Taxonomy" id="1280949"/>
    <lineage>
        <taxon>Bacteria</taxon>
        <taxon>Pseudomonadati</taxon>
        <taxon>Pseudomonadota</taxon>
        <taxon>Alphaproteobacteria</taxon>
        <taxon>Hyphomonadales</taxon>
        <taxon>Hyphomonadaceae</taxon>
        <taxon>Hyphomonas</taxon>
    </lineage>
</organism>
<name>A0A069E2E5_9PROT</name>
<evidence type="ECO:0000256" key="5">
    <source>
        <dbReference type="ARBA" id="ARBA00023125"/>
    </source>
</evidence>
<feature type="binding site" evidence="7">
    <location>
        <position position="109"/>
    </location>
    <ligand>
        <name>Zn(2+)</name>
        <dbReference type="ChEBI" id="CHEBI:29105"/>
    </ligand>
</feature>
<evidence type="ECO:0000256" key="3">
    <source>
        <dbReference type="ARBA" id="ARBA00022833"/>
    </source>
</evidence>
<dbReference type="Proteomes" id="UP000027446">
    <property type="component" value="Unassembled WGS sequence"/>
</dbReference>
<dbReference type="InterPro" id="IPR036388">
    <property type="entry name" value="WH-like_DNA-bd_sf"/>
</dbReference>
<keyword evidence="9" id="KW-1185">Reference proteome</keyword>
<dbReference type="GO" id="GO:0046872">
    <property type="term" value="F:metal ion binding"/>
    <property type="evidence" value="ECO:0007669"/>
    <property type="project" value="UniProtKB-KW"/>
</dbReference>
<sequence length="158" mass="17373">MIENRQDAPSSSSTEATILAAERRAEQEGVTFTSIRRYVYAILLEADEPLGAYDIAGRLDGIGCTKPTTAYRALEWLEGLGLIRKIRSVSKYVALKSGPQDTPLAFVICQECGTTEQITLGPESHELLSVFEANGFQTVNPTIEVSGRCIEHHRLTDE</sequence>
<keyword evidence="2" id="KW-0678">Repressor</keyword>
<keyword evidence="4" id="KW-0805">Transcription regulation</keyword>
<keyword evidence="3 7" id="KW-0862">Zinc</keyword>
<keyword evidence="6" id="KW-0804">Transcription</keyword>
<dbReference type="Gene3D" id="3.30.1490.190">
    <property type="match status" value="1"/>
</dbReference>
<dbReference type="InterPro" id="IPR002481">
    <property type="entry name" value="FUR"/>
</dbReference>
<dbReference type="PATRIC" id="fig|1280949.3.peg.195"/>
<dbReference type="AlphaFoldDB" id="A0A069E2E5"/>
<dbReference type="InterPro" id="IPR036390">
    <property type="entry name" value="WH_DNA-bd_sf"/>
</dbReference>
<dbReference type="SUPFAM" id="SSF46785">
    <property type="entry name" value="Winged helix' DNA-binding domain"/>
    <property type="match status" value="1"/>
</dbReference>
<comment type="caution">
    <text evidence="8">The sequence shown here is derived from an EMBL/GenBank/DDBJ whole genome shotgun (WGS) entry which is preliminary data.</text>
</comment>
<dbReference type="GO" id="GO:0003677">
    <property type="term" value="F:DNA binding"/>
    <property type="evidence" value="ECO:0007669"/>
    <property type="project" value="UniProtKB-KW"/>
</dbReference>
<feature type="binding site" evidence="7">
    <location>
        <position position="149"/>
    </location>
    <ligand>
        <name>Zn(2+)</name>
        <dbReference type="ChEBI" id="CHEBI:29105"/>
    </ligand>
</feature>
<dbReference type="Gene3D" id="1.10.10.10">
    <property type="entry name" value="Winged helix-like DNA-binding domain superfamily/Winged helix DNA-binding domain"/>
    <property type="match status" value="1"/>
</dbReference>
<gene>
    <name evidence="8" type="ORF">HAD_00960</name>
</gene>
<feature type="binding site" evidence="7">
    <location>
        <position position="112"/>
    </location>
    <ligand>
        <name>Zn(2+)</name>
        <dbReference type="ChEBI" id="CHEBI:29105"/>
    </ligand>
</feature>
<evidence type="ECO:0000256" key="2">
    <source>
        <dbReference type="ARBA" id="ARBA00022491"/>
    </source>
</evidence>
<dbReference type="EMBL" id="ARYH01000001">
    <property type="protein sequence ID" value="KCZ84205.1"/>
    <property type="molecule type" value="Genomic_DNA"/>
</dbReference>
<reference evidence="8 9" key="1">
    <citation type="journal article" date="2014" name="Antonie Van Leeuwenhoek">
        <title>Hyphomonas beringensis sp. nov. and Hyphomonas chukchiensis sp. nov., isolated from surface seawater of the Bering Sea and Chukchi Sea.</title>
        <authorList>
            <person name="Li C."/>
            <person name="Lai Q."/>
            <person name="Li G."/>
            <person name="Dong C."/>
            <person name="Wang J."/>
            <person name="Liao Y."/>
            <person name="Shao Z."/>
        </authorList>
    </citation>
    <scope>NUCLEOTIDE SEQUENCE [LARGE SCALE GENOMIC DNA]</scope>
    <source>
        <strain evidence="8 9">MHS-3</strain>
    </source>
</reference>
<evidence type="ECO:0000256" key="1">
    <source>
        <dbReference type="ARBA" id="ARBA00007957"/>
    </source>
</evidence>
<evidence type="ECO:0000256" key="6">
    <source>
        <dbReference type="ARBA" id="ARBA00023163"/>
    </source>
</evidence>
<keyword evidence="7" id="KW-0479">Metal-binding</keyword>
<dbReference type="eggNOG" id="COG0735">
    <property type="taxonomic scope" value="Bacteria"/>
</dbReference>